<keyword evidence="2" id="KW-0472">Membrane</keyword>
<sequence>MNDRPNPGWFGRNWKWFVPTGCLSVLLFAALALAGLIGLGIKGVSGLMSGSEPVRHAMDLAKANPDVRAAFGEPLETGMGFQGSLTTNNDSGEADLSLPIKGPKGSGRIYVKGTREADRWSYRLIEVAIDGSERRIDLLGADAAPDAAPEAASPERSAPDESTPEEESDPEAPAEESAAA</sequence>
<dbReference type="PATRIC" id="fig|69.6.peg.5191"/>
<feature type="compositionally biased region" description="Low complexity" evidence="1">
    <location>
        <begin position="141"/>
        <end position="156"/>
    </location>
</feature>
<reference evidence="3 4" key="1">
    <citation type="submission" date="2015-11" db="EMBL/GenBank/DDBJ databases">
        <title>Genome sequences of Lysobacter enzymogenes strain C3 and Lysobacter antibioticus ATCC 29479.</title>
        <authorList>
            <person name="Kobayashi D.Y."/>
        </authorList>
    </citation>
    <scope>NUCLEOTIDE SEQUENCE [LARGE SCALE GENOMIC DNA]</scope>
    <source>
        <strain evidence="3 4">C3</strain>
    </source>
</reference>
<evidence type="ECO:0000313" key="3">
    <source>
        <dbReference type="EMBL" id="ALN60614.1"/>
    </source>
</evidence>
<keyword evidence="2" id="KW-0812">Transmembrane</keyword>
<accession>A0A0S2DPM8</accession>
<feature type="compositionally biased region" description="Acidic residues" evidence="1">
    <location>
        <begin position="162"/>
        <end position="174"/>
    </location>
</feature>
<feature type="region of interest" description="Disordered" evidence="1">
    <location>
        <begin position="139"/>
        <end position="180"/>
    </location>
</feature>
<dbReference type="RefSeq" id="WP_057949682.1">
    <property type="nucleotide sequence ID" value="NZ_CP067396.1"/>
</dbReference>
<gene>
    <name evidence="3" type="ORF">GLE_5273</name>
</gene>
<organism evidence="3 4">
    <name type="scientific">Lysobacter enzymogenes</name>
    <dbReference type="NCBI Taxonomy" id="69"/>
    <lineage>
        <taxon>Bacteria</taxon>
        <taxon>Pseudomonadati</taxon>
        <taxon>Pseudomonadota</taxon>
        <taxon>Gammaproteobacteria</taxon>
        <taxon>Lysobacterales</taxon>
        <taxon>Lysobacteraceae</taxon>
        <taxon>Lysobacter</taxon>
    </lineage>
</organism>
<dbReference type="STRING" id="69.GLE_5273"/>
<dbReference type="OrthoDB" id="6050292at2"/>
<evidence type="ECO:0000256" key="1">
    <source>
        <dbReference type="SAM" id="MobiDB-lite"/>
    </source>
</evidence>
<dbReference type="Proteomes" id="UP000061569">
    <property type="component" value="Chromosome"/>
</dbReference>
<evidence type="ECO:0000313" key="4">
    <source>
        <dbReference type="Proteomes" id="UP000061569"/>
    </source>
</evidence>
<name>A0A0S2DPM8_LYSEN</name>
<evidence type="ECO:0000256" key="2">
    <source>
        <dbReference type="SAM" id="Phobius"/>
    </source>
</evidence>
<keyword evidence="2" id="KW-1133">Transmembrane helix</keyword>
<dbReference type="KEGG" id="lez:GLE_5273"/>
<dbReference type="EMBL" id="CP013140">
    <property type="protein sequence ID" value="ALN60614.1"/>
    <property type="molecule type" value="Genomic_DNA"/>
</dbReference>
<proteinExistence type="predicted"/>
<dbReference type="Pfam" id="PF08695">
    <property type="entry name" value="Coa1"/>
    <property type="match status" value="1"/>
</dbReference>
<protein>
    <submittedName>
        <fullName evidence="3">Uncharacterized protein</fullName>
    </submittedName>
</protein>
<dbReference type="InterPro" id="IPR014807">
    <property type="entry name" value="Coa1"/>
</dbReference>
<dbReference type="AlphaFoldDB" id="A0A0S2DPM8"/>
<feature type="transmembrane region" description="Helical" evidence="2">
    <location>
        <begin position="16"/>
        <end position="41"/>
    </location>
</feature>